<comment type="subcellular location">
    <subcellularLocation>
        <location evidence="1">Cell membrane</location>
    </subcellularLocation>
</comment>
<dbReference type="SMART" id="SM00304">
    <property type="entry name" value="HAMP"/>
    <property type="match status" value="1"/>
</dbReference>
<keyword evidence="7" id="KW-1133">Transmembrane helix</keyword>
<dbReference type="GO" id="GO:0005886">
    <property type="term" value="C:plasma membrane"/>
    <property type="evidence" value="ECO:0007669"/>
    <property type="project" value="UniProtKB-SubCell"/>
</dbReference>
<feature type="transmembrane region" description="Helical" evidence="7">
    <location>
        <begin position="222"/>
        <end position="247"/>
    </location>
</feature>
<dbReference type="SMART" id="SM00283">
    <property type="entry name" value="MA"/>
    <property type="match status" value="1"/>
</dbReference>
<comment type="similarity">
    <text evidence="5">Belongs to the methyl-accepting chemotaxis (MCP) protein family.</text>
</comment>
<dbReference type="Gene3D" id="1.10.287.950">
    <property type="entry name" value="Methyl-accepting chemotaxis protein"/>
    <property type="match status" value="1"/>
</dbReference>
<keyword evidence="4 6" id="KW-0807">Transducer</keyword>
<evidence type="ECO:0000256" key="6">
    <source>
        <dbReference type="PROSITE-ProRule" id="PRU00284"/>
    </source>
</evidence>
<evidence type="ECO:0000256" key="4">
    <source>
        <dbReference type="ARBA" id="ARBA00023224"/>
    </source>
</evidence>
<dbReference type="PANTHER" id="PTHR32089:SF112">
    <property type="entry name" value="LYSOZYME-LIKE PROTEIN-RELATED"/>
    <property type="match status" value="1"/>
</dbReference>
<gene>
    <name evidence="10" type="primary">yoaH</name>
    <name evidence="10" type="ORF">NEOCIP111885_03533</name>
</gene>
<evidence type="ECO:0000256" key="3">
    <source>
        <dbReference type="ARBA" id="ARBA00023136"/>
    </source>
</evidence>
<evidence type="ECO:0000256" key="5">
    <source>
        <dbReference type="ARBA" id="ARBA00029447"/>
    </source>
</evidence>
<dbReference type="PRINTS" id="PR00260">
    <property type="entry name" value="CHEMTRNSDUCR"/>
</dbReference>
<keyword evidence="7" id="KW-0812">Transmembrane</keyword>
<keyword evidence="11" id="KW-1185">Reference proteome</keyword>
<evidence type="ECO:0000259" key="9">
    <source>
        <dbReference type="PROSITE" id="PS50885"/>
    </source>
</evidence>
<dbReference type="PANTHER" id="PTHR32089">
    <property type="entry name" value="METHYL-ACCEPTING CHEMOTAXIS PROTEIN MCPB"/>
    <property type="match status" value="1"/>
</dbReference>
<proteinExistence type="inferred from homology"/>
<dbReference type="AlphaFoldDB" id="A0A9C7GCS9"/>
<reference evidence="10" key="1">
    <citation type="submission" date="2021-10" db="EMBL/GenBank/DDBJ databases">
        <authorList>
            <person name="Criscuolo A."/>
        </authorList>
    </citation>
    <scope>NUCLEOTIDE SEQUENCE</scope>
    <source>
        <strain evidence="10">CIP111885</strain>
    </source>
</reference>
<dbReference type="Pfam" id="PF00672">
    <property type="entry name" value="HAMP"/>
    <property type="match status" value="1"/>
</dbReference>
<dbReference type="Pfam" id="PF00015">
    <property type="entry name" value="MCPsignal"/>
    <property type="match status" value="1"/>
</dbReference>
<dbReference type="CDD" id="cd11386">
    <property type="entry name" value="MCP_signal"/>
    <property type="match status" value="1"/>
</dbReference>
<accession>A0A9C7GCS9</accession>
<dbReference type="PROSITE" id="PS50111">
    <property type="entry name" value="CHEMOTAXIS_TRANSDUC_2"/>
    <property type="match status" value="1"/>
</dbReference>
<dbReference type="Proteomes" id="UP000789845">
    <property type="component" value="Unassembled WGS sequence"/>
</dbReference>
<organism evidence="10 11">
    <name type="scientific">Pseudoneobacillus rhizosphaerae</name>
    <dbReference type="NCBI Taxonomy" id="2880968"/>
    <lineage>
        <taxon>Bacteria</taxon>
        <taxon>Bacillati</taxon>
        <taxon>Bacillota</taxon>
        <taxon>Bacilli</taxon>
        <taxon>Bacillales</taxon>
        <taxon>Bacillaceae</taxon>
        <taxon>Pseudoneobacillus</taxon>
    </lineage>
</organism>
<dbReference type="GO" id="GO:0007165">
    <property type="term" value="P:signal transduction"/>
    <property type="evidence" value="ECO:0007669"/>
    <property type="project" value="UniProtKB-KW"/>
</dbReference>
<keyword evidence="3 7" id="KW-0472">Membrane</keyword>
<dbReference type="InterPro" id="IPR004089">
    <property type="entry name" value="MCPsignal_dom"/>
</dbReference>
<dbReference type="GO" id="GO:0006935">
    <property type="term" value="P:chemotaxis"/>
    <property type="evidence" value="ECO:0007669"/>
    <property type="project" value="InterPro"/>
</dbReference>
<feature type="domain" description="Methyl-accepting transducer" evidence="8">
    <location>
        <begin position="317"/>
        <end position="553"/>
    </location>
</feature>
<evidence type="ECO:0000256" key="2">
    <source>
        <dbReference type="ARBA" id="ARBA00022475"/>
    </source>
</evidence>
<protein>
    <submittedName>
        <fullName evidence="10">Methyl-accepting chemotaxis protein YoaH</fullName>
    </submittedName>
</protein>
<dbReference type="InterPro" id="IPR004090">
    <property type="entry name" value="Chemotax_Me-accpt_rcpt"/>
</dbReference>
<dbReference type="Gene3D" id="6.10.340.10">
    <property type="match status" value="1"/>
</dbReference>
<comment type="caution">
    <text evidence="10">The sequence shown here is derived from an EMBL/GenBank/DDBJ whole genome shotgun (WGS) entry which is preliminary data.</text>
</comment>
<dbReference type="GO" id="GO:0004888">
    <property type="term" value="F:transmembrane signaling receptor activity"/>
    <property type="evidence" value="ECO:0007669"/>
    <property type="project" value="InterPro"/>
</dbReference>
<dbReference type="InterPro" id="IPR003660">
    <property type="entry name" value="HAMP_dom"/>
</dbReference>
<dbReference type="SUPFAM" id="SSF58104">
    <property type="entry name" value="Methyl-accepting chemotaxis protein (MCP) signaling domain"/>
    <property type="match status" value="1"/>
</dbReference>
<evidence type="ECO:0000256" key="1">
    <source>
        <dbReference type="ARBA" id="ARBA00004236"/>
    </source>
</evidence>
<evidence type="ECO:0000313" key="11">
    <source>
        <dbReference type="Proteomes" id="UP000789845"/>
    </source>
</evidence>
<feature type="domain" description="HAMP" evidence="9">
    <location>
        <begin position="244"/>
        <end position="298"/>
    </location>
</feature>
<dbReference type="PROSITE" id="PS50885">
    <property type="entry name" value="HAMP"/>
    <property type="match status" value="1"/>
</dbReference>
<evidence type="ECO:0000259" key="8">
    <source>
        <dbReference type="PROSITE" id="PS50111"/>
    </source>
</evidence>
<name>A0A9C7GCS9_9BACI</name>
<evidence type="ECO:0000256" key="7">
    <source>
        <dbReference type="SAM" id="Phobius"/>
    </source>
</evidence>
<sequence>MIPKILTKLKSGFKRFNSVKKYINDATINSTVDSDNGSGFKAFFGSIRFKLLASLVSMIVLMLLIFGINVFVESVNNKINGKMQNEMNLLSLTEDVHFNIINTDDTGSWYLLSRNFEYYTKYQLSIRNVNDLLKELEKYPNLSKNDLESIESFKNEWTAYQTEKKETLELFRKGQVEEARVKYTEVPTSTLLDKFIPIIEKVNANIVKYEKEMEQNKKKGKLLTMSALVISIIAAVFIQLVLGFLIVRPIILIGSQLKEISEGEGDLTKQIEFKSSGEIKTLVISFNKMLENLRILIKEISSSTDQVAASANQLSASAEQSTMATEHISSMVGQVSVGSEQQVQSINDGVMALNDFTSTVDLISSLTEEVSTHVIKTSEDAESGGQTLGKVSSQMDSINVTVTSLSEIIKGLGDRSKEIENITKAITDISSQTNLLSLNAAIEAARAGEHGRGFAVVADEVRKLADQSAKSAKQITNLVKTIQQETFQAVATMQNTIKEVENGLITVNEASKSFKAINQSIEGVVGQIQQVSSAVINITEGTKQLVTTIEPVKDIAQDTSFGMQEVSSSTEEQLATMQEISLSSNALAVLADDLQKSIGKFKF</sequence>
<keyword evidence="2" id="KW-1003">Cell membrane</keyword>
<evidence type="ECO:0000313" key="10">
    <source>
        <dbReference type="EMBL" id="CAG9609790.1"/>
    </source>
</evidence>
<feature type="transmembrane region" description="Helical" evidence="7">
    <location>
        <begin position="51"/>
        <end position="72"/>
    </location>
</feature>
<dbReference type="EMBL" id="CAKJTG010000023">
    <property type="protein sequence ID" value="CAG9609790.1"/>
    <property type="molecule type" value="Genomic_DNA"/>
</dbReference>
<dbReference type="RefSeq" id="WP_230498026.1">
    <property type="nucleotide sequence ID" value="NZ_CAKJTG010000023.1"/>
</dbReference>
<dbReference type="CDD" id="cd06225">
    <property type="entry name" value="HAMP"/>
    <property type="match status" value="1"/>
</dbReference>